<evidence type="ECO:0000313" key="4">
    <source>
        <dbReference type="Proteomes" id="UP000001822"/>
    </source>
</evidence>
<feature type="compositionally biased region" description="Low complexity" evidence="1">
    <location>
        <begin position="115"/>
        <end position="141"/>
    </location>
</feature>
<dbReference type="KEGG" id="chu:CHU_1541"/>
<gene>
    <name evidence="3" type="ordered locus">CHU_1541</name>
</gene>
<keyword evidence="2" id="KW-1133">Transmembrane helix</keyword>
<dbReference type="Proteomes" id="UP000001822">
    <property type="component" value="Chromosome"/>
</dbReference>
<reference evidence="3 4" key="1">
    <citation type="journal article" date="2007" name="Appl. Environ. Microbiol.">
        <title>Genome sequence of the cellulolytic gliding bacterium Cytophaga hutchinsonii.</title>
        <authorList>
            <person name="Xie G."/>
            <person name="Bruce D.C."/>
            <person name="Challacombe J.F."/>
            <person name="Chertkov O."/>
            <person name="Detter J.C."/>
            <person name="Gilna P."/>
            <person name="Han C.S."/>
            <person name="Lucas S."/>
            <person name="Misra M."/>
            <person name="Myers G.L."/>
            <person name="Richardson P."/>
            <person name="Tapia R."/>
            <person name="Thayer N."/>
            <person name="Thompson L.S."/>
            <person name="Brettin T.S."/>
            <person name="Henrissat B."/>
            <person name="Wilson D.B."/>
            <person name="McBride M.J."/>
        </authorList>
    </citation>
    <scope>NUCLEOTIDE SEQUENCE [LARGE SCALE GENOMIC DNA]</scope>
    <source>
        <strain evidence="4">ATCC 33406 / DSM 1761 / CIP 103989 / NBRC 15051 / NCIMB 9469 / D465</strain>
    </source>
</reference>
<keyword evidence="4" id="KW-1185">Reference proteome</keyword>
<feature type="region of interest" description="Disordered" evidence="1">
    <location>
        <begin position="55"/>
        <end position="187"/>
    </location>
</feature>
<evidence type="ECO:0000256" key="2">
    <source>
        <dbReference type="SAM" id="Phobius"/>
    </source>
</evidence>
<sequence length="273" mass="29177">MTHPEERQYERKGIIIAIIVHALLLLGFFFWIVLQQTEPGGGGIPGTAINFGFGEIGSGDNNSMEEVGTETPQDNPEQVEQADASQSISSPDASNLTTNNPDAETVVNETPKNPSSSTSKTTTTSTTNQTGTSNTQQNASSKTGTTNSGDGVTGQPGNQGNPKGTLDSRNYYGEPGNGGSGKGTALSMDGWHLEKEPKVENVEKEAGKVTFVIKIDNEGEIISLVVKEKQVSEALVKKCEYEIRNKMEFVKNKNNGSTAEVSTGVITFLFRLN</sequence>
<keyword evidence="2" id="KW-0812">Transmembrane</keyword>
<name>A0A6N4SR42_CYTH3</name>
<protein>
    <submittedName>
        <fullName evidence="3">Outer membrane transport energization protein TonB</fullName>
    </submittedName>
</protein>
<keyword evidence="2" id="KW-0472">Membrane</keyword>
<organism evidence="3 4">
    <name type="scientific">Cytophaga hutchinsonii (strain ATCC 33406 / DSM 1761 / CIP 103989 / NBRC 15051 / NCIMB 9469 / D465)</name>
    <dbReference type="NCBI Taxonomy" id="269798"/>
    <lineage>
        <taxon>Bacteria</taxon>
        <taxon>Pseudomonadati</taxon>
        <taxon>Bacteroidota</taxon>
        <taxon>Cytophagia</taxon>
        <taxon>Cytophagales</taxon>
        <taxon>Cytophagaceae</taxon>
        <taxon>Cytophaga</taxon>
    </lineage>
</organism>
<dbReference type="RefSeq" id="WP_011584927.1">
    <property type="nucleotide sequence ID" value="NC_008255.1"/>
</dbReference>
<evidence type="ECO:0000313" key="3">
    <source>
        <dbReference type="EMBL" id="ABG58812.1"/>
    </source>
</evidence>
<feature type="transmembrane region" description="Helical" evidence="2">
    <location>
        <begin position="12"/>
        <end position="34"/>
    </location>
</feature>
<accession>A0A6N4SR42</accession>
<dbReference type="AlphaFoldDB" id="A0A6N4SR42"/>
<dbReference type="EMBL" id="CP000383">
    <property type="protein sequence ID" value="ABG58812.1"/>
    <property type="molecule type" value="Genomic_DNA"/>
</dbReference>
<proteinExistence type="predicted"/>
<evidence type="ECO:0000256" key="1">
    <source>
        <dbReference type="SAM" id="MobiDB-lite"/>
    </source>
</evidence>
<feature type="compositionally biased region" description="Polar residues" evidence="1">
    <location>
        <begin position="142"/>
        <end position="162"/>
    </location>
</feature>
<feature type="compositionally biased region" description="Polar residues" evidence="1">
    <location>
        <begin position="59"/>
        <end position="114"/>
    </location>
</feature>
<dbReference type="OrthoDB" id="979886at2"/>